<name>A0ABX9G8M8_9BURK</name>
<dbReference type="Proteomes" id="UP000252124">
    <property type="component" value="Unassembled WGS sequence"/>
</dbReference>
<evidence type="ECO:0000256" key="1">
    <source>
        <dbReference type="SAM" id="Phobius"/>
    </source>
</evidence>
<proteinExistence type="predicted"/>
<dbReference type="InterPro" id="IPR003848">
    <property type="entry name" value="DUF218"/>
</dbReference>
<dbReference type="EMBL" id="QNRM01000005">
    <property type="protein sequence ID" value="RBP19162.1"/>
    <property type="molecule type" value="Genomic_DNA"/>
</dbReference>
<evidence type="ECO:0000313" key="3">
    <source>
        <dbReference type="EMBL" id="RBP19162.1"/>
    </source>
</evidence>
<keyword evidence="1" id="KW-0812">Transmembrane</keyword>
<comment type="caution">
    <text evidence="3">The sequence shown here is derived from an EMBL/GenBank/DDBJ whole genome shotgun (WGS) entry which is preliminary data.</text>
</comment>
<organism evidence="3 4">
    <name type="scientific">Achromobacter marplatensis</name>
    <dbReference type="NCBI Taxonomy" id="470868"/>
    <lineage>
        <taxon>Bacteria</taxon>
        <taxon>Pseudomonadati</taxon>
        <taxon>Pseudomonadota</taxon>
        <taxon>Betaproteobacteria</taxon>
        <taxon>Burkholderiales</taxon>
        <taxon>Alcaligenaceae</taxon>
        <taxon>Achromobacter</taxon>
    </lineage>
</organism>
<dbReference type="InterPro" id="IPR051599">
    <property type="entry name" value="Cell_Envelope_Assoc"/>
</dbReference>
<dbReference type="Gene3D" id="3.40.50.620">
    <property type="entry name" value="HUPs"/>
    <property type="match status" value="1"/>
</dbReference>
<reference evidence="3 4" key="1">
    <citation type="submission" date="2018-06" db="EMBL/GenBank/DDBJ databases">
        <title>Genomic Encyclopedia of Type Strains, Phase III (KMG-III): the genomes of soil and plant-associated and newly described type strains.</title>
        <authorList>
            <person name="Whitman W."/>
        </authorList>
    </citation>
    <scope>NUCLEOTIDE SEQUENCE [LARGE SCALE GENOMIC DNA]</scope>
    <source>
        <strain evidence="3 4">CECT 7342</strain>
    </source>
</reference>
<keyword evidence="1" id="KW-1133">Transmembrane helix</keyword>
<gene>
    <name evidence="3" type="ORF">DFP87_105239</name>
</gene>
<keyword evidence="1" id="KW-0472">Membrane</keyword>
<dbReference type="CDD" id="cd06259">
    <property type="entry name" value="YdcF-like"/>
    <property type="match status" value="1"/>
</dbReference>
<dbReference type="InterPro" id="IPR014729">
    <property type="entry name" value="Rossmann-like_a/b/a_fold"/>
</dbReference>
<feature type="domain" description="DUF218" evidence="2">
    <location>
        <begin position="60"/>
        <end position="178"/>
    </location>
</feature>
<protein>
    <submittedName>
        <fullName evidence="3">Vancomycin permeability regulator SanA</fullName>
    </submittedName>
</protein>
<dbReference type="Pfam" id="PF02698">
    <property type="entry name" value="DUF218"/>
    <property type="match status" value="1"/>
</dbReference>
<sequence length="212" mass="23067">MPFAHGAECHPDFHTETATVPRRPLPSRLTRCLAALALLMMLAAFALAAAGLLIGARPADVAVVLGNTVQADGRPSPRLAARLDRAYECYAASQCRILFVSGGVDPAGADEAAVMRDYLLARGVPADRIVTDSAGVDSWSTARHASAYMREHGYTRAMAVTQYFHVPRTMLALRRQGVPDVSGGYPRFFEGRDLYSVFRELPAVAWYAFRPL</sequence>
<dbReference type="PANTHER" id="PTHR30336">
    <property type="entry name" value="INNER MEMBRANE PROTEIN, PROBABLE PERMEASE"/>
    <property type="match status" value="1"/>
</dbReference>
<accession>A0ABX9G8M8</accession>
<keyword evidence="4" id="KW-1185">Reference proteome</keyword>
<feature type="transmembrane region" description="Helical" evidence="1">
    <location>
        <begin position="32"/>
        <end position="54"/>
    </location>
</feature>
<evidence type="ECO:0000313" key="4">
    <source>
        <dbReference type="Proteomes" id="UP000252124"/>
    </source>
</evidence>
<evidence type="ECO:0000259" key="2">
    <source>
        <dbReference type="Pfam" id="PF02698"/>
    </source>
</evidence>
<dbReference type="PANTHER" id="PTHR30336:SF20">
    <property type="entry name" value="DUF218 DOMAIN-CONTAINING PROTEIN"/>
    <property type="match status" value="1"/>
</dbReference>